<evidence type="ECO:0000313" key="1">
    <source>
        <dbReference type="EMBL" id="CAI7991783.1"/>
    </source>
</evidence>
<dbReference type="PANTHER" id="PTHR18964:SF174">
    <property type="entry name" value="D-ALLOSE KINASE-RELATED"/>
    <property type="match status" value="1"/>
</dbReference>
<dbReference type="EMBL" id="CASHTH010000127">
    <property type="protein sequence ID" value="CAI7991783.1"/>
    <property type="molecule type" value="Genomic_DNA"/>
</dbReference>
<evidence type="ECO:0000313" key="2">
    <source>
        <dbReference type="Proteomes" id="UP001174909"/>
    </source>
</evidence>
<protein>
    <submittedName>
        <fullName evidence="1">Fructokinase</fullName>
    </submittedName>
</protein>
<dbReference type="Proteomes" id="UP001174909">
    <property type="component" value="Unassembled WGS sequence"/>
</dbReference>
<sequence length="181" mass="18291">MIVNLPWLEGQPLRQALEARLGCPVALANDANCFALSEATDGAGAGAEVVFGVILGTGVGGALVVRGEVVVGANATAGEWGHNPWPTPEGAGAVDAVAGYAERLAQALAAVINLLDPDVIVLGGGLSEIAALYRLVPAAWGAHASVTRPATRLVRARFGPESGLRGAARLTPRAISEVAES</sequence>
<dbReference type="AlphaFoldDB" id="A0AA35QTV1"/>
<keyword evidence="2" id="KW-1185">Reference proteome</keyword>
<dbReference type="Gene3D" id="3.30.420.40">
    <property type="match status" value="3"/>
</dbReference>
<gene>
    <name evidence="1" type="ORF">GBAR_LOCUS825</name>
</gene>
<dbReference type="PROSITE" id="PS01125">
    <property type="entry name" value="ROK"/>
    <property type="match status" value="1"/>
</dbReference>
<dbReference type="PANTHER" id="PTHR18964">
    <property type="entry name" value="ROK (REPRESSOR, ORF, KINASE) FAMILY"/>
    <property type="match status" value="1"/>
</dbReference>
<name>A0AA35QTV1_GEOBA</name>
<dbReference type="InterPro" id="IPR049874">
    <property type="entry name" value="ROK_cs"/>
</dbReference>
<accession>A0AA35QTV1</accession>
<dbReference type="GO" id="GO:0004396">
    <property type="term" value="F:hexokinase activity"/>
    <property type="evidence" value="ECO:0007669"/>
    <property type="project" value="TreeGrafter"/>
</dbReference>
<dbReference type="Pfam" id="PF00480">
    <property type="entry name" value="ROK"/>
    <property type="match status" value="2"/>
</dbReference>
<reference evidence="1" key="1">
    <citation type="submission" date="2023-03" db="EMBL/GenBank/DDBJ databases">
        <authorList>
            <person name="Steffen K."/>
            <person name="Cardenas P."/>
        </authorList>
    </citation>
    <scope>NUCLEOTIDE SEQUENCE</scope>
</reference>
<dbReference type="InterPro" id="IPR000600">
    <property type="entry name" value="ROK"/>
</dbReference>
<proteinExistence type="predicted"/>
<dbReference type="InterPro" id="IPR043129">
    <property type="entry name" value="ATPase_NBD"/>
</dbReference>
<comment type="caution">
    <text evidence="1">The sequence shown here is derived from an EMBL/GenBank/DDBJ whole genome shotgun (WGS) entry which is preliminary data.</text>
</comment>
<dbReference type="SUPFAM" id="SSF53067">
    <property type="entry name" value="Actin-like ATPase domain"/>
    <property type="match status" value="1"/>
</dbReference>
<organism evidence="1 2">
    <name type="scientific">Geodia barretti</name>
    <name type="common">Barrett's horny sponge</name>
    <dbReference type="NCBI Taxonomy" id="519541"/>
    <lineage>
        <taxon>Eukaryota</taxon>
        <taxon>Metazoa</taxon>
        <taxon>Porifera</taxon>
        <taxon>Demospongiae</taxon>
        <taxon>Heteroscleromorpha</taxon>
        <taxon>Tetractinellida</taxon>
        <taxon>Astrophorina</taxon>
        <taxon>Geodiidae</taxon>
        <taxon>Geodia</taxon>
    </lineage>
</organism>